<name>A0A4P2VCB9_9ARCH</name>
<sequence length="135" mass="14729">MRRSIGEADLVVIATPEYNHSTSGALKNAIDWVSRPRKDNPFEWKPVVIMSASTGMLGGIRAQEHLRQILASLGALVITYPEVVVGSADSKFDGEGRLRDPAALRFMDQLLGNGLRLARALRVGLEVADARIYGK</sequence>
<evidence type="ECO:0000256" key="1">
    <source>
        <dbReference type="ARBA" id="ARBA00038292"/>
    </source>
</evidence>
<evidence type="ECO:0000259" key="2">
    <source>
        <dbReference type="Pfam" id="PF03358"/>
    </source>
</evidence>
<dbReference type="PANTHER" id="PTHR30543:SF21">
    <property type="entry name" value="NAD(P)H-DEPENDENT FMN REDUCTASE LOT6"/>
    <property type="match status" value="1"/>
</dbReference>
<dbReference type="GO" id="GO:0010181">
    <property type="term" value="F:FMN binding"/>
    <property type="evidence" value="ECO:0007669"/>
    <property type="project" value="TreeGrafter"/>
</dbReference>
<dbReference type="Gene3D" id="3.40.50.360">
    <property type="match status" value="1"/>
</dbReference>
<keyword evidence="4" id="KW-1185">Reference proteome</keyword>
<dbReference type="GO" id="GO:0005829">
    <property type="term" value="C:cytosol"/>
    <property type="evidence" value="ECO:0007669"/>
    <property type="project" value="TreeGrafter"/>
</dbReference>
<dbReference type="RefSeq" id="WP_232085619.1">
    <property type="nucleotide sequence ID" value="NZ_AP018732.1"/>
</dbReference>
<evidence type="ECO:0000313" key="4">
    <source>
        <dbReference type="Proteomes" id="UP000509448"/>
    </source>
</evidence>
<gene>
    <name evidence="3" type="ORF">NAS2_0837</name>
</gene>
<dbReference type="InterPro" id="IPR050712">
    <property type="entry name" value="NAD(P)H-dep_reductase"/>
</dbReference>
<comment type="similarity">
    <text evidence="1">Belongs to the SsuE family. Isf subfamily.</text>
</comment>
<organism evidence="3 4">
    <name type="scientific">Conexivisphaera calida</name>
    <dbReference type="NCBI Taxonomy" id="1874277"/>
    <lineage>
        <taxon>Archaea</taxon>
        <taxon>Nitrososphaerota</taxon>
        <taxon>Conexivisphaeria</taxon>
        <taxon>Conexivisphaerales</taxon>
        <taxon>Conexivisphaeraceae</taxon>
        <taxon>Conexivisphaera</taxon>
    </lineage>
</organism>
<proteinExistence type="inferred from homology"/>
<dbReference type="SUPFAM" id="SSF52218">
    <property type="entry name" value="Flavoproteins"/>
    <property type="match status" value="1"/>
</dbReference>
<evidence type="ECO:0000313" key="3">
    <source>
        <dbReference type="EMBL" id="BBE42226.1"/>
    </source>
</evidence>
<dbReference type="Proteomes" id="UP000509448">
    <property type="component" value="Chromosome"/>
</dbReference>
<dbReference type="Pfam" id="PF03358">
    <property type="entry name" value="FMN_red"/>
    <property type="match status" value="1"/>
</dbReference>
<dbReference type="KEGG" id="ccai:NAS2_0837"/>
<dbReference type="PANTHER" id="PTHR30543">
    <property type="entry name" value="CHROMATE REDUCTASE"/>
    <property type="match status" value="1"/>
</dbReference>
<dbReference type="InterPro" id="IPR005025">
    <property type="entry name" value="FMN_Rdtase-like_dom"/>
</dbReference>
<dbReference type="InterPro" id="IPR029039">
    <property type="entry name" value="Flavoprotein-like_sf"/>
</dbReference>
<reference evidence="3 4" key="1">
    <citation type="journal article" date="2019" name="ISME J.">
        <title>Isolation and characterization of a thermophilic sulfur- and iron-reducing thaumarchaeote from a terrestrial acidic hot spring.</title>
        <authorList>
            <person name="Kato S."/>
            <person name="Itoh T."/>
            <person name="Yuki M."/>
            <person name="Nagamori M."/>
            <person name="Ohnishi M."/>
            <person name="Uematsu K."/>
            <person name="Suzuki K."/>
            <person name="Takashina T."/>
            <person name="Ohkuma M."/>
        </authorList>
    </citation>
    <scope>NUCLEOTIDE SEQUENCE [LARGE SCALE GENOMIC DNA]</scope>
    <source>
        <strain evidence="3 4">NAS-02</strain>
    </source>
</reference>
<dbReference type="EMBL" id="AP018732">
    <property type="protein sequence ID" value="BBE42226.1"/>
    <property type="molecule type" value="Genomic_DNA"/>
</dbReference>
<dbReference type="GeneID" id="55584649"/>
<dbReference type="AlphaFoldDB" id="A0A4P2VCB9"/>
<feature type="domain" description="NADPH-dependent FMN reductase-like" evidence="2">
    <location>
        <begin position="2"/>
        <end position="88"/>
    </location>
</feature>
<protein>
    <submittedName>
        <fullName evidence="3">NADPH:quinone oxidoreductase</fullName>
    </submittedName>
</protein>
<dbReference type="GO" id="GO:0016491">
    <property type="term" value="F:oxidoreductase activity"/>
    <property type="evidence" value="ECO:0007669"/>
    <property type="project" value="InterPro"/>
</dbReference>
<accession>A0A4P2VCB9</accession>